<gene>
    <name evidence="2" type="ORF">SARC_00684</name>
</gene>
<feature type="signal peptide" evidence="1">
    <location>
        <begin position="1"/>
        <end position="19"/>
    </location>
</feature>
<evidence type="ECO:0000313" key="3">
    <source>
        <dbReference type="Proteomes" id="UP000054560"/>
    </source>
</evidence>
<accession>A0A0L0GDV6</accession>
<dbReference type="Proteomes" id="UP000054560">
    <property type="component" value="Unassembled WGS sequence"/>
</dbReference>
<evidence type="ECO:0000313" key="2">
    <source>
        <dbReference type="EMBL" id="KNC87207.1"/>
    </source>
</evidence>
<name>A0A0L0GDV6_9EUKA</name>
<evidence type="ECO:0000256" key="1">
    <source>
        <dbReference type="SAM" id="SignalP"/>
    </source>
</evidence>
<keyword evidence="1" id="KW-0732">Signal</keyword>
<feature type="chain" id="PRO_5005539222" description="Carboxypeptidase regulatory-like domain-containing protein" evidence="1">
    <location>
        <begin position="20"/>
        <end position="791"/>
    </location>
</feature>
<dbReference type="Gene3D" id="2.60.40.1120">
    <property type="entry name" value="Carboxypeptidase-like, regulatory domain"/>
    <property type="match status" value="1"/>
</dbReference>
<organism evidence="2 3">
    <name type="scientific">Sphaeroforma arctica JP610</name>
    <dbReference type="NCBI Taxonomy" id="667725"/>
    <lineage>
        <taxon>Eukaryota</taxon>
        <taxon>Ichthyosporea</taxon>
        <taxon>Ichthyophonida</taxon>
        <taxon>Sphaeroforma</taxon>
    </lineage>
</organism>
<dbReference type="EMBL" id="KQ241619">
    <property type="protein sequence ID" value="KNC87207.1"/>
    <property type="molecule type" value="Genomic_DNA"/>
</dbReference>
<dbReference type="GeneID" id="25901188"/>
<keyword evidence="3" id="KW-1185">Reference proteome</keyword>
<proteinExistence type="predicted"/>
<evidence type="ECO:0008006" key="4">
    <source>
        <dbReference type="Google" id="ProtNLM"/>
    </source>
</evidence>
<dbReference type="AlphaFoldDB" id="A0A0L0GDV6"/>
<dbReference type="InterPro" id="IPR008969">
    <property type="entry name" value="CarboxyPept-like_regulatory"/>
</dbReference>
<dbReference type="RefSeq" id="XP_014161109.1">
    <property type="nucleotide sequence ID" value="XM_014305634.1"/>
</dbReference>
<dbReference type="SUPFAM" id="SSF49464">
    <property type="entry name" value="Carboxypeptidase regulatory domain-like"/>
    <property type="match status" value="1"/>
</dbReference>
<protein>
    <recommendedName>
        <fullName evidence="4">Carboxypeptidase regulatory-like domain-containing protein</fullName>
    </recommendedName>
</protein>
<sequence length="791" mass="82869">MNPFLKTAAALAATALVSAQNEMAYFSHKGKAFDVDGYGAEGFTYTGFNKFGKDKYGRSYTEDGAGNAAAEGTVVDAGGRVINNHGVSFSAGTPGPEPTESGDWENYWPSFGHGKPRVHKKEGIVRAGNGKIIDKAWYHMSNRPAPTVTETQTQFEFTEVFITSSVQPTDEFWCDGGWIQITKAGDLMDDDWAVAFITGYLNVIAANVDDVDTYDWCVNTQNMSNAGACARQYAASHSEADLEAAFASASDDHTSQIVLHVCNLPCLEAMCAATQDHINVLPTLRIEEVTFTKTSNSDRNITTPCLDGEDPQYAPDNGANGKTFVICPTGQVCDNENPGSPDCECVTCSSSAALNDCLAPACPLTNDGSMWYGDPICPPVSGASSCKKGYYTTPDLICLQCPQNVKLCNVVECVNENSTRCAYGGQLEGYGNTAVPGGSGEVVCLNPAGCEFCVDGPDVVCSRITGQILASSPVGGAQPVAGSVAGSVSPVGGAQPVAGSQVRLTQIADIGGATGRRRAAGDTIVISTNDEGIYDTPVAPGTWEICIVSLRFMGSNGIIFDIALPNGCESIIAFPATTAIPATIFALPEGSAVAIAELADGTAVQGLTVEYTPTGEFSLFAQTESTGEAFFFDLEDGVEYTFTAPATFAVGNVTYTLTSARLQFGTVGETAPPKFIYAPPGEVFGTITQTGSGAKLAGVVVTISANGNDFQVVTDAAGKYSFMNIMDLPTDVTIEAPATTRSQSGATINLQTQGRANPYVIELESALEINFSYGNFASTSPSPTPQPSFAP</sequence>
<reference evidence="2 3" key="1">
    <citation type="submission" date="2011-02" db="EMBL/GenBank/DDBJ databases">
        <title>The Genome Sequence of Sphaeroforma arctica JP610.</title>
        <authorList>
            <consortium name="The Broad Institute Genome Sequencing Platform"/>
            <person name="Russ C."/>
            <person name="Cuomo C."/>
            <person name="Young S.K."/>
            <person name="Zeng Q."/>
            <person name="Gargeya S."/>
            <person name="Alvarado L."/>
            <person name="Berlin A."/>
            <person name="Chapman S.B."/>
            <person name="Chen Z."/>
            <person name="Freedman E."/>
            <person name="Gellesch M."/>
            <person name="Goldberg J."/>
            <person name="Griggs A."/>
            <person name="Gujja S."/>
            <person name="Heilman E."/>
            <person name="Heiman D."/>
            <person name="Howarth C."/>
            <person name="Mehta T."/>
            <person name="Neiman D."/>
            <person name="Pearson M."/>
            <person name="Roberts A."/>
            <person name="Saif S."/>
            <person name="Shea T."/>
            <person name="Shenoy N."/>
            <person name="Sisk P."/>
            <person name="Stolte C."/>
            <person name="Sykes S."/>
            <person name="White J."/>
            <person name="Yandava C."/>
            <person name="Burger G."/>
            <person name="Gray M.W."/>
            <person name="Holland P.W.H."/>
            <person name="King N."/>
            <person name="Lang F.B.F."/>
            <person name="Roger A.J."/>
            <person name="Ruiz-Trillo I."/>
            <person name="Haas B."/>
            <person name="Nusbaum C."/>
            <person name="Birren B."/>
        </authorList>
    </citation>
    <scope>NUCLEOTIDE SEQUENCE [LARGE SCALE GENOMIC DNA]</scope>
    <source>
        <strain evidence="2 3">JP610</strain>
    </source>
</reference>